<feature type="domain" description="Receptor ligand binding region" evidence="12">
    <location>
        <begin position="78"/>
        <end position="495"/>
    </location>
</feature>
<dbReference type="STRING" id="137246.A0A401S1F5"/>
<dbReference type="OrthoDB" id="5984008at2759"/>
<gene>
    <name evidence="13" type="ORF">chiPu_0002619</name>
</gene>
<keyword evidence="5" id="KW-1133">Transmembrane helix</keyword>
<evidence type="ECO:0000256" key="1">
    <source>
        <dbReference type="ARBA" id="ARBA00004651"/>
    </source>
</evidence>
<dbReference type="Gene3D" id="3.40.50.2300">
    <property type="match status" value="2"/>
</dbReference>
<evidence type="ECO:0000313" key="14">
    <source>
        <dbReference type="Proteomes" id="UP000287033"/>
    </source>
</evidence>
<dbReference type="AlphaFoldDB" id="A0A401S1F5"/>
<evidence type="ECO:0000256" key="6">
    <source>
        <dbReference type="ARBA" id="ARBA00023040"/>
    </source>
</evidence>
<keyword evidence="2" id="KW-1003">Cell membrane</keyword>
<dbReference type="InterPro" id="IPR000068">
    <property type="entry name" value="GPCR_3_Ca_sens_rcpt-rel"/>
</dbReference>
<dbReference type="PANTHER" id="PTHR24061">
    <property type="entry name" value="CALCIUM-SENSING RECEPTOR-RELATED"/>
    <property type="match status" value="1"/>
</dbReference>
<dbReference type="Gene3D" id="2.10.50.30">
    <property type="entry name" value="GPCR, family 3, nine cysteines domain"/>
    <property type="match status" value="1"/>
</dbReference>
<protein>
    <recommendedName>
        <fullName evidence="12">Receptor ligand binding region domain-containing protein</fullName>
    </recommendedName>
</protein>
<feature type="signal peptide" evidence="11">
    <location>
        <begin position="1"/>
        <end position="26"/>
    </location>
</feature>
<evidence type="ECO:0000256" key="5">
    <source>
        <dbReference type="ARBA" id="ARBA00022989"/>
    </source>
</evidence>
<dbReference type="InterPro" id="IPR038550">
    <property type="entry name" value="GPCR_3_9-Cys_sf"/>
</dbReference>
<comment type="caution">
    <text evidence="13">The sequence shown here is derived from an EMBL/GenBank/DDBJ whole genome shotgun (WGS) entry which is preliminary data.</text>
</comment>
<dbReference type="GO" id="GO:0004930">
    <property type="term" value="F:G protein-coupled receptor activity"/>
    <property type="evidence" value="ECO:0007669"/>
    <property type="project" value="UniProtKB-KW"/>
</dbReference>
<dbReference type="PRINTS" id="PR00248">
    <property type="entry name" value="GPCRMGR"/>
</dbReference>
<keyword evidence="3" id="KW-0812">Transmembrane</keyword>
<dbReference type="GO" id="GO:0005886">
    <property type="term" value="C:plasma membrane"/>
    <property type="evidence" value="ECO:0007669"/>
    <property type="project" value="UniProtKB-SubCell"/>
</dbReference>
<sequence>MFLGTMFTVKAAFVWGCLFLCCPVKACDSFDDLIGAKSQGDINIGGIFPIHGYLEYVNPHKKPDAAKCKAFDTQRFIWLQSMIHTIELINNSPLLPGIKLGYEIYDTCTDATRAAKIAMKFLSKTNSSEHCLEVRCDYTNYLPIVKAVVGEAYSELSIPIARIFNVALMPQISFASSAATLSDKLRFLSFLRTIPSDIHQTKALAEFIRESRWNWIGIIATDDDYGKSAMADFISHAQEFDICIAFQELISIFVGSKQHDEAIHALVSKIEAIPNANVLVLFAKSQVVIKVLKEIIWRNVTKTWIASDAWSISRAIASVPNIDKVGNIFGLSFKNGDIPGFPEYLRNLKAGPGTVNKFIEEYMQLHFTCSDESHNDTMTSNSGLKNYSLSNSLKPASLHACTKVNESIEDINDNYLVQNIERGGTYATYLAVQSIAHALRNLLKCHEGTCQKTFNFAPWQLLEALKEVNFTEGGKPFYFDKSGDAVIGYDVIKWIVNNGSIQFKTVGEYNVLDRKIYIYDKTVKNITEAVFSNCSVSCKPGQRKISNSSQTCCYDCVPCAEGYYSVDWGKCCLLYRVGCSQIAMKPIPGVIKN</sequence>
<accession>A0A401S1F5</accession>
<organism evidence="13 14">
    <name type="scientific">Chiloscyllium punctatum</name>
    <name type="common">Brownbanded bambooshark</name>
    <name type="synonym">Hemiscyllium punctatum</name>
    <dbReference type="NCBI Taxonomy" id="137246"/>
    <lineage>
        <taxon>Eukaryota</taxon>
        <taxon>Metazoa</taxon>
        <taxon>Chordata</taxon>
        <taxon>Craniata</taxon>
        <taxon>Vertebrata</taxon>
        <taxon>Chondrichthyes</taxon>
        <taxon>Elasmobranchii</taxon>
        <taxon>Galeomorphii</taxon>
        <taxon>Galeoidea</taxon>
        <taxon>Orectolobiformes</taxon>
        <taxon>Hemiscylliidae</taxon>
        <taxon>Chiloscyllium</taxon>
    </lineage>
</organism>
<reference evidence="13 14" key="1">
    <citation type="journal article" date="2018" name="Nat. Ecol. Evol.">
        <title>Shark genomes provide insights into elasmobranch evolution and the origin of vertebrates.</title>
        <authorList>
            <person name="Hara Y"/>
            <person name="Yamaguchi K"/>
            <person name="Onimaru K"/>
            <person name="Kadota M"/>
            <person name="Koyanagi M"/>
            <person name="Keeley SD"/>
            <person name="Tatsumi K"/>
            <person name="Tanaka K"/>
            <person name="Motone F"/>
            <person name="Kageyama Y"/>
            <person name="Nozu R"/>
            <person name="Adachi N"/>
            <person name="Nishimura O"/>
            <person name="Nakagawa R"/>
            <person name="Tanegashima C"/>
            <person name="Kiyatake I"/>
            <person name="Matsumoto R"/>
            <person name="Murakumo K"/>
            <person name="Nishida K"/>
            <person name="Terakita A"/>
            <person name="Kuratani S"/>
            <person name="Sato K"/>
            <person name="Hyodo S Kuraku.S."/>
        </authorList>
    </citation>
    <scope>NUCLEOTIDE SEQUENCE [LARGE SCALE GENOMIC DNA]</scope>
</reference>
<evidence type="ECO:0000256" key="4">
    <source>
        <dbReference type="ARBA" id="ARBA00022729"/>
    </source>
</evidence>
<dbReference type="EMBL" id="BEZZ01000050">
    <property type="protein sequence ID" value="GCC24219.1"/>
    <property type="molecule type" value="Genomic_DNA"/>
</dbReference>
<evidence type="ECO:0000256" key="10">
    <source>
        <dbReference type="ARBA" id="ARBA00023224"/>
    </source>
</evidence>
<keyword evidence="9" id="KW-0325">Glycoprotein</keyword>
<dbReference type="FunFam" id="3.40.50.2300:FF:000016">
    <property type="entry name" value="Taste 1 receptor member 2"/>
    <property type="match status" value="1"/>
</dbReference>
<dbReference type="OMA" id="KECRPGQ"/>
<feature type="chain" id="PRO_5019384571" description="Receptor ligand binding region domain-containing protein" evidence="11">
    <location>
        <begin position="27"/>
        <end position="593"/>
    </location>
</feature>
<keyword evidence="7" id="KW-0472">Membrane</keyword>
<dbReference type="InterPro" id="IPR028082">
    <property type="entry name" value="Peripla_BP_I"/>
</dbReference>
<dbReference type="InterPro" id="IPR000337">
    <property type="entry name" value="GPCR_3"/>
</dbReference>
<keyword evidence="6" id="KW-0297">G-protein coupled receptor</keyword>
<dbReference type="InterPro" id="IPR001828">
    <property type="entry name" value="ANF_lig-bd_rcpt"/>
</dbReference>
<evidence type="ECO:0000256" key="9">
    <source>
        <dbReference type="ARBA" id="ARBA00023180"/>
    </source>
</evidence>
<evidence type="ECO:0000256" key="7">
    <source>
        <dbReference type="ARBA" id="ARBA00023136"/>
    </source>
</evidence>
<dbReference type="Pfam" id="PF01094">
    <property type="entry name" value="ANF_receptor"/>
    <property type="match status" value="1"/>
</dbReference>
<comment type="subcellular location">
    <subcellularLocation>
        <location evidence="1">Cell membrane</location>
        <topology evidence="1">Multi-pass membrane protein</topology>
    </subcellularLocation>
</comment>
<evidence type="ECO:0000256" key="3">
    <source>
        <dbReference type="ARBA" id="ARBA00022692"/>
    </source>
</evidence>
<keyword evidence="14" id="KW-1185">Reference proteome</keyword>
<evidence type="ECO:0000256" key="2">
    <source>
        <dbReference type="ARBA" id="ARBA00022475"/>
    </source>
</evidence>
<evidence type="ECO:0000256" key="11">
    <source>
        <dbReference type="SAM" id="SignalP"/>
    </source>
</evidence>
<proteinExistence type="predicted"/>
<evidence type="ECO:0000259" key="12">
    <source>
        <dbReference type="Pfam" id="PF01094"/>
    </source>
</evidence>
<evidence type="ECO:0000313" key="13">
    <source>
        <dbReference type="EMBL" id="GCC24219.1"/>
    </source>
</evidence>
<evidence type="ECO:0000256" key="8">
    <source>
        <dbReference type="ARBA" id="ARBA00023170"/>
    </source>
</evidence>
<dbReference type="Proteomes" id="UP000287033">
    <property type="component" value="Unassembled WGS sequence"/>
</dbReference>
<dbReference type="PRINTS" id="PR00592">
    <property type="entry name" value="CASENSINGR"/>
</dbReference>
<keyword evidence="10" id="KW-0807">Transducer</keyword>
<dbReference type="PANTHER" id="PTHR24061:SF506">
    <property type="entry name" value="G-PROTEIN COUPLED RECEPTOR FAMILY C GROUP 6 MEMBER A-LIKE PRECURSOR"/>
    <property type="match status" value="1"/>
</dbReference>
<dbReference type="SUPFAM" id="SSF53822">
    <property type="entry name" value="Periplasmic binding protein-like I"/>
    <property type="match status" value="1"/>
</dbReference>
<name>A0A401S1F5_CHIPU</name>
<keyword evidence="4 11" id="KW-0732">Signal</keyword>
<keyword evidence="8" id="KW-0675">Receptor</keyword>